<comment type="caution">
    <text evidence="6">The sequence shown here is derived from an EMBL/GenBank/DDBJ whole genome shotgun (WGS) entry which is preliminary data.</text>
</comment>
<evidence type="ECO:0000256" key="1">
    <source>
        <dbReference type="ARBA" id="ARBA00022603"/>
    </source>
</evidence>
<dbReference type="Pfam" id="PF05063">
    <property type="entry name" value="MT-A70"/>
    <property type="match status" value="1"/>
</dbReference>
<dbReference type="InterPro" id="IPR029063">
    <property type="entry name" value="SAM-dependent_MTases_sf"/>
</dbReference>
<keyword evidence="2" id="KW-0808">Transferase</keyword>
<organism evidence="6 7">
    <name type="scientific">Gulosibacter molinativorax</name>
    <dbReference type="NCBI Taxonomy" id="256821"/>
    <lineage>
        <taxon>Bacteria</taxon>
        <taxon>Bacillati</taxon>
        <taxon>Actinomycetota</taxon>
        <taxon>Actinomycetes</taxon>
        <taxon>Micrococcales</taxon>
        <taxon>Microbacteriaceae</taxon>
        <taxon>Gulosibacter</taxon>
    </lineage>
</organism>
<comment type="similarity">
    <text evidence="4">Belongs to the MT-A70-like family.</text>
</comment>
<reference evidence="6" key="1">
    <citation type="submission" date="2018-03" db="EMBL/GenBank/DDBJ databases">
        <authorList>
            <person name="Nunes O.C."/>
            <person name="Lopes A.R."/>
            <person name="Froufe H."/>
            <person name="Munoz-Merida A."/>
            <person name="Barroso C."/>
            <person name="Egas C."/>
        </authorList>
    </citation>
    <scope>NUCLEOTIDE SEQUENCE</scope>
    <source>
        <strain evidence="6">ON4</strain>
    </source>
</reference>
<accession>A0ABT7CC43</accession>
<keyword evidence="3" id="KW-0949">S-adenosyl-L-methionine</keyword>
<evidence type="ECO:0000256" key="3">
    <source>
        <dbReference type="ARBA" id="ARBA00022691"/>
    </source>
</evidence>
<evidence type="ECO:0000256" key="5">
    <source>
        <dbReference type="SAM" id="MobiDB-lite"/>
    </source>
</evidence>
<dbReference type="SUPFAM" id="SSF53335">
    <property type="entry name" value="S-adenosyl-L-methionine-dependent methyltransferases"/>
    <property type="match status" value="1"/>
</dbReference>
<dbReference type="Gene3D" id="3.40.50.150">
    <property type="entry name" value="Vaccinia Virus protein VP39"/>
    <property type="match status" value="1"/>
</dbReference>
<reference evidence="6" key="2">
    <citation type="journal article" date="2022" name="Sci. Rep.">
        <title>In silico prediction of the enzymes involved in the degradation of the herbicide molinate by Gulosibacter molinativorax ON4T.</title>
        <authorList>
            <person name="Lopes A.R."/>
            <person name="Bunin E."/>
            <person name="Viana A.T."/>
            <person name="Froufe H."/>
            <person name="Munoz-Merida A."/>
            <person name="Pinho D."/>
            <person name="Figueiredo J."/>
            <person name="Barroso C."/>
            <person name="Vaz-Moreira I."/>
            <person name="Bellanger X."/>
            <person name="Egas C."/>
            <person name="Nunes O.C."/>
        </authorList>
    </citation>
    <scope>NUCLEOTIDE SEQUENCE</scope>
    <source>
        <strain evidence="6">ON4</strain>
    </source>
</reference>
<evidence type="ECO:0000313" key="7">
    <source>
        <dbReference type="Proteomes" id="UP001170379"/>
    </source>
</evidence>
<dbReference type="InterPro" id="IPR007757">
    <property type="entry name" value="MT-A70-like"/>
</dbReference>
<gene>
    <name evidence="6" type="ORF">C7K25_15060</name>
</gene>
<dbReference type="PANTHER" id="PTHR12829:SF7">
    <property type="entry name" value="N6-ADENOSINE-METHYLTRANSFERASE CATALYTIC SUBUNIT"/>
    <property type="match status" value="1"/>
</dbReference>
<dbReference type="RefSeq" id="WP_051266688.1">
    <property type="nucleotide sequence ID" value="NZ_CP028426.1"/>
</dbReference>
<dbReference type="PANTHER" id="PTHR12829">
    <property type="entry name" value="N6-ADENOSINE-METHYLTRANSFERASE"/>
    <property type="match status" value="1"/>
</dbReference>
<evidence type="ECO:0000313" key="6">
    <source>
        <dbReference type="EMBL" id="MDJ1372658.1"/>
    </source>
</evidence>
<evidence type="ECO:0000256" key="2">
    <source>
        <dbReference type="ARBA" id="ARBA00022679"/>
    </source>
</evidence>
<proteinExistence type="inferred from homology"/>
<evidence type="ECO:0000256" key="4">
    <source>
        <dbReference type="PROSITE-ProRule" id="PRU00489"/>
    </source>
</evidence>
<sequence>MPTTSITTINTSPEYPQKRYKTLVMDPPWDVHQKGKFGAERHYSLMTLDHIAKLPVPDLLEENAHVWVWCTVATRFAAQQIAEQVWGLKFRSEGIWDKRKTGLGQYLRGSHETLLLLTRGKAPILYRSQRDVFDFPVQDHSHKPEEAMVMITRCSPGPYLELFARRRFPGFDHWGFEAPGGSDVHIPGFPVPGYSARALDPRPGSNDDWHDGIVRGAGS</sequence>
<dbReference type="PROSITE" id="PS51143">
    <property type="entry name" value="MT_A70"/>
    <property type="match status" value="1"/>
</dbReference>
<protein>
    <submittedName>
        <fullName evidence="6">Methyltransferase</fullName>
    </submittedName>
</protein>
<feature type="region of interest" description="Disordered" evidence="5">
    <location>
        <begin position="200"/>
        <end position="219"/>
    </location>
</feature>
<name>A0ABT7CC43_9MICO</name>
<dbReference type="GO" id="GO:0032259">
    <property type="term" value="P:methylation"/>
    <property type="evidence" value="ECO:0007669"/>
    <property type="project" value="UniProtKB-KW"/>
</dbReference>
<dbReference type="EMBL" id="PXVD01000036">
    <property type="protein sequence ID" value="MDJ1372658.1"/>
    <property type="molecule type" value="Genomic_DNA"/>
</dbReference>
<keyword evidence="1 6" id="KW-0489">Methyltransferase</keyword>
<keyword evidence="7" id="KW-1185">Reference proteome</keyword>
<dbReference type="Proteomes" id="UP001170379">
    <property type="component" value="Unassembled WGS sequence"/>
</dbReference>
<dbReference type="GO" id="GO:0008168">
    <property type="term" value="F:methyltransferase activity"/>
    <property type="evidence" value="ECO:0007669"/>
    <property type="project" value="UniProtKB-KW"/>
</dbReference>